<comment type="caution">
    <text evidence="4">The sequence shown here is derived from an EMBL/GenBank/DDBJ whole genome shotgun (WGS) entry which is preliminary data.</text>
</comment>
<evidence type="ECO:0000256" key="1">
    <source>
        <dbReference type="ARBA" id="ARBA00023157"/>
    </source>
</evidence>
<evidence type="ECO:0000313" key="5">
    <source>
        <dbReference type="Proteomes" id="UP001497623"/>
    </source>
</evidence>
<evidence type="ECO:0000256" key="2">
    <source>
        <dbReference type="SAM" id="SignalP"/>
    </source>
</evidence>
<keyword evidence="1" id="KW-1015">Disulfide bond</keyword>
<feature type="non-terminal residue" evidence="4">
    <location>
        <position position="323"/>
    </location>
</feature>
<keyword evidence="2" id="KW-0732">Signal</keyword>
<organism evidence="4 5">
    <name type="scientific">Meganyctiphanes norvegica</name>
    <name type="common">Northern krill</name>
    <name type="synonym">Thysanopoda norvegica</name>
    <dbReference type="NCBI Taxonomy" id="48144"/>
    <lineage>
        <taxon>Eukaryota</taxon>
        <taxon>Metazoa</taxon>
        <taxon>Ecdysozoa</taxon>
        <taxon>Arthropoda</taxon>
        <taxon>Crustacea</taxon>
        <taxon>Multicrustacea</taxon>
        <taxon>Malacostraca</taxon>
        <taxon>Eumalacostraca</taxon>
        <taxon>Eucarida</taxon>
        <taxon>Euphausiacea</taxon>
        <taxon>Euphausiidae</taxon>
        <taxon>Meganyctiphanes</taxon>
    </lineage>
</organism>
<reference evidence="4 5" key="1">
    <citation type="submission" date="2024-05" db="EMBL/GenBank/DDBJ databases">
        <authorList>
            <person name="Wallberg A."/>
        </authorList>
    </citation>
    <scope>NUCLEOTIDE SEQUENCE [LARGE SCALE GENOMIC DNA]</scope>
</reference>
<dbReference type="PANTHER" id="PTHR45902:SF1">
    <property type="entry name" value="LATROPHILIN RECEPTOR-LIKE PROTEIN A"/>
    <property type="match status" value="1"/>
</dbReference>
<name>A0AAV2R0D8_MEGNR</name>
<dbReference type="InterPro" id="IPR001212">
    <property type="entry name" value="Somatomedin_B_dom"/>
</dbReference>
<dbReference type="PROSITE" id="PS50958">
    <property type="entry name" value="SMB_2"/>
    <property type="match status" value="1"/>
</dbReference>
<feature type="chain" id="PRO_5043718822" description="SMB domain-containing protein" evidence="2">
    <location>
        <begin position="26"/>
        <end position="323"/>
    </location>
</feature>
<proteinExistence type="predicted"/>
<feature type="signal peptide" evidence="2">
    <location>
        <begin position="1"/>
        <end position="25"/>
    </location>
</feature>
<protein>
    <recommendedName>
        <fullName evidence="3">SMB domain-containing protein</fullName>
    </recommendedName>
</protein>
<feature type="domain" description="SMB" evidence="3">
    <location>
        <begin position="39"/>
        <end position="90"/>
    </location>
</feature>
<evidence type="ECO:0000313" key="4">
    <source>
        <dbReference type="EMBL" id="CAL4106832.1"/>
    </source>
</evidence>
<keyword evidence="5" id="KW-1185">Reference proteome</keyword>
<sequence length="323" mass="36479">MRVNREKIGGIFLLLFSLFPLSAISRKVSVHYYEAENHRNLNCTLSPSCKERKDHVSFADDIREPCHCDEDCALFGDCCFDAPVLISERNTKPDPTWTCTKLPKNNPFDRPKNKFMKSECPTKSSHRLKEQCNKKAGYTYVMDIPVVSDASNIIYSNIYCAMCNNEDNNIQPVNAEFKSIHGENSCTTDDLKDYEYHPGELTWTKSGHPNCSLLVLVDDSSGRRCEFGIDKCNGNQCTTGQGVYYIEDFQSGLVYSSLKCAQCNGVPNDNIECILEQTAKGIGSPIGIFVVENCCLENQFWNFMEQRCEDYTTPSGIDIFSKV</sequence>
<dbReference type="PANTHER" id="PTHR45902">
    <property type="entry name" value="LATROPHILIN RECEPTOR-LIKE PROTEIN A"/>
    <property type="match status" value="1"/>
</dbReference>
<accession>A0AAV2R0D8</accession>
<dbReference type="InterPro" id="IPR053231">
    <property type="entry name" value="GPCR_LN-TM7"/>
</dbReference>
<dbReference type="AlphaFoldDB" id="A0AAV2R0D8"/>
<dbReference type="EMBL" id="CAXKWB010013163">
    <property type="protein sequence ID" value="CAL4106832.1"/>
    <property type="molecule type" value="Genomic_DNA"/>
</dbReference>
<dbReference type="Proteomes" id="UP001497623">
    <property type="component" value="Unassembled WGS sequence"/>
</dbReference>
<evidence type="ECO:0000259" key="3">
    <source>
        <dbReference type="PROSITE" id="PS50958"/>
    </source>
</evidence>
<gene>
    <name evidence="4" type="ORF">MNOR_LOCUS18421</name>
</gene>